<reference evidence="2" key="1">
    <citation type="submission" date="2017-08" db="EMBL/GenBank/DDBJ databases">
        <authorList>
            <person name="Polle J.E."/>
            <person name="Barry K."/>
            <person name="Cushman J."/>
            <person name="Schmutz J."/>
            <person name="Tran D."/>
            <person name="Hathwaick L.T."/>
            <person name="Yim W.C."/>
            <person name="Jenkins J."/>
            <person name="Mckie-Krisberg Z.M."/>
            <person name="Prochnik S."/>
            <person name="Lindquist E."/>
            <person name="Dockter R.B."/>
            <person name="Adam C."/>
            <person name="Molina H."/>
            <person name="Bunkerborg J."/>
            <person name="Jin E."/>
            <person name="Buchheim M."/>
            <person name="Magnuson J."/>
        </authorList>
    </citation>
    <scope>NUCLEOTIDE SEQUENCE</scope>
    <source>
        <strain evidence="2">CCAP 19/18</strain>
    </source>
</reference>
<proteinExistence type="predicted"/>
<dbReference type="EMBL" id="MU070996">
    <property type="protein sequence ID" value="KAF5826359.1"/>
    <property type="molecule type" value="Genomic_DNA"/>
</dbReference>
<evidence type="ECO:0008006" key="4">
    <source>
        <dbReference type="Google" id="ProtNLM"/>
    </source>
</evidence>
<dbReference type="Proteomes" id="UP000815325">
    <property type="component" value="Unassembled WGS sequence"/>
</dbReference>
<protein>
    <recommendedName>
        <fullName evidence="4">Encoded protein</fullName>
    </recommendedName>
</protein>
<feature type="region of interest" description="Disordered" evidence="1">
    <location>
        <begin position="50"/>
        <end position="69"/>
    </location>
</feature>
<organism evidence="2 3">
    <name type="scientific">Dunaliella salina</name>
    <name type="common">Green alga</name>
    <name type="synonym">Protococcus salinus</name>
    <dbReference type="NCBI Taxonomy" id="3046"/>
    <lineage>
        <taxon>Eukaryota</taxon>
        <taxon>Viridiplantae</taxon>
        <taxon>Chlorophyta</taxon>
        <taxon>core chlorophytes</taxon>
        <taxon>Chlorophyceae</taxon>
        <taxon>CS clade</taxon>
        <taxon>Chlamydomonadales</taxon>
        <taxon>Dunaliellaceae</taxon>
        <taxon>Dunaliella</taxon>
    </lineage>
</organism>
<evidence type="ECO:0000256" key="1">
    <source>
        <dbReference type="SAM" id="MobiDB-lite"/>
    </source>
</evidence>
<accession>A0ABQ7FVE5</accession>
<gene>
    <name evidence="2" type="ORF">DUNSADRAFT_3421</name>
</gene>
<evidence type="ECO:0000313" key="2">
    <source>
        <dbReference type="EMBL" id="KAF5826359.1"/>
    </source>
</evidence>
<comment type="caution">
    <text evidence="2">The sequence shown here is derived from an EMBL/GenBank/DDBJ whole genome shotgun (WGS) entry which is preliminary data.</text>
</comment>
<name>A0ABQ7FVE5_DUNSA</name>
<evidence type="ECO:0000313" key="3">
    <source>
        <dbReference type="Proteomes" id="UP000815325"/>
    </source>
</evidence>
<keyword evidence="3" id="KW-1185">Reference proteome</keyword>
<sequence>MIHKKTFLVLMPEIPHGFWSAIKKRSHYAPTGSQAGTSWDKLGLGSLLSVTEEPQAEERRQQGTRGLAV</sequence>